<proteinExistence type="predicted"/>
<keyword evidence="3" id="KW-1185">Reference proteome</keyword>
<feature type="compositionally biased region" description="Polar residues" evidence="1">
    <location>
        <begin position="119"/>
        <end position="138"/>
    </location>
</feature>
<name>A0A401TNW8_CHIPU</name>
<dbReference type="Proteomes" id="UP000287033">
    <property type="component" value="Unassembled WGS sequence"/>
</dbReference>
<feature type="region of interest" description="Disordered" evidence="1">
    <location>
        <begin position="41"/>
        <end position="138"/>
    </location>
</feature>
<evidence type="ECO:0000256" key="1">
    <source>
        <dbReference type="SAM" id="MobiDB-lite"/>
    </source>
</evidence>
<evidence type="ECO:0000313" key="3">
    <source>
        <dbReference type="Proteomes" id="UP000287033"/>
    </source>
</evidence>
<feature type="compositionally biased region" description="Basic and acidic residues" evidence="1">
    <location>
        <begin position="96"/>
        <end position="105"/>
    </location>
</feature>
<dbReference type="EMBL" id="BEZZ01135123">
    <property type="protein sequence ID" value="GCC44335.1"/>
    <property type="molecule type" value="Genomic_DNA"/>
</dbReference>
<dbReference type="AlphaFoldDB" id="A0A401TNW8"/>
<feature type="compositionally biased region" description="Basic and acidic residues" evidence="1">
    <location>
        <begin position="41"/>
        <end position="52"/>
    </location>
</feature>
<comment type="caution">
    <text evidence="2">The sequence shown here is derived from an EMBL/GenBank/DDBJ whole genome shotgun (WGS) entry which is preliminary data.</text>
</comment>
<organism evidence="2 3">
    <name type="scientific">Chiloscyllium punctatum</name>
    <name type="common">Brownbanded bambooshark</name>
    <name type="synonym">Hemiscyllium punctatum</name>
    <dbReference type="NCBI Taxonomy" id="137246"/>
    <lineage>
        <taxon>Eukaryota</taxon>
        <taxon>Metazoa</taxon>
        <taxon>Chordata</taxon>
        <taxon>Craniata</taxon>
        <taxon>Vertebrata</taxon>
        <taxon>Chondrichthyes</taxon>
        <taxon>Elasmobranchii</taxon>
        <taxon>Galeomorphii</taxon>
        <taxon>Galeoidea</taxon>
        <taxon>Orectolobiformes</taxon>
        <taxon>Hemiscylliidae</taxon>
        <taxon>Chiloscyllium</taxon>
    </lineage>
</organism>
<reference evidence="2 3" key="1">
    <citation type="journal article" date="2018" name="Nat. Ecol. Evol.">
        <title>Shark genomes provide insights into elasmobranch evolution and the origin of vertebrates.</title>
        <authorList>
            <person name="Hara Y"/>
            <person name="Yamaguchi K"/>
            <person name="Onimaru K"/>
            <person name="Kadota M"/>
            <person name="Koyanagi M"/>
            <person name="Keeley SD"/>
            <person name="Tatsumi K"/>
            <person name="Tanaka K"/>
            <person name="Motone F"/>
            <person name="Kageyama Y"/>
            <person name="Nozu R"/>
            <person name="Adachi N"/>
            <person name="Nishimura O"/>
            <person name="Nakagawa R"/>
            <person name="Tanegashima C"/>
            <person name="Kiyatake I"/>
            <person name="Matsumoto R"/>
            <person name="Murakumo K"/>
            <person name="Nishida K"/>
            <person name="Terakita A"/>
            <person name="Kuratani S"/>
            <person name="Sato K"/>
            <person name="Hyodo S Kuraku.S."/>
        </authorList>
    </citation>
    <scope>NUCLEOTIDE SEQUENCE [LARGE SCALE GENOMIC DNA]</scope>
</reference>
<evidence type="ECO:0000313" key="2">
    <source>
        <dbReference type="EMBL" id="GCC44335.1"/>
    </source>
</evidence>
<accession>A0A401TNW8</accession>
<protein>
    <submittedName>
        <fullName evidence="2">Uncharacterized protein</fullName>
    </submittedName>
</protein>
<gene>
    <name evidence="2" type="ORF">chiPu_0028587</name>
</gene>
<sequence length="138" mass="15137">MKLGLFVCSECGVAKIWDPSLLLSGLRSLYLALAPDPHRESLLPEADHRQTEFGRGPASGHNLPPATTRKAVPTPEEPGTPHPVKRARPSQEGVEADGRHTHTDQVNKLSPNWKARARQISQAPSYEAAQQTQDKVHL</sequence>